<dbReference type="AlphaFoldDB" id="A0A401LCY8"/>
<dbReference type="EMBL" id="BHVZ01000001">
    <property type="protein sequence ID" value="GCB29378.1"/>
    <property type="molecule type" value="Genomic_DNA"/>
</dbReference>
<proteinExistence type="predicted"/>
<comment type="caution">
    <text evidence="1">The sequence shown here is derived from an EMBL/GenBank/DDBJ whole genome shotgun (WGS) entry which is preliminary data.</text>
</comment>
<gene>
    <name evidence="1" type="ORF">KGMB03357_10390</name>
</gene>
<dbReference type="OrthoDB" id="2061360at2"/>
<sequence>MKGFFLPWNEREKQVKRGEKKLYLPKETLSLTDAAFDTHKPAYVSLPNPRGTLRSFLQAVESGKKDEAMGYFSERVAEVVDYEEVAGFLKDLKEYHCFLEDEGAGIRRVSVAKKSKKDREVFAFRMVAEPNAFGTWKIFSIEREGKE</sequence>
<dbReference type="Proteomes" id="UP000287361">
    <property type="component" value="Unassembled WGS sequence"/>
</dbReference>
<keyword evidence="2" id="KW-1185">Reference proteome</keyword>
<evidence type="ECO:0000313" key="2">
    <source>
        <dbReference type="Proteomes" id="UP000287361"/>
    </source>
</evidence>
<reference evidence="1 2" key="1">
    <citation type="submission" date="2018-10" db="EMBL/GenBank/DDBJ databases">
        <title>Draft Genome Sequence of Anaerotignum sp. KCTC 15736.</title>
        <authorList>
            <person name="Choi S.H."/>
            <person name="Kim J.S."/>
            <person name="Kang S.W."/>
            <person name="Lee J.S."/>
            <person name="Park S.H."/>
        </authorList>
    </citation>
    <scope>NUCLEOTIDE SEQUENCE [LARGE SCALE GENOMIC DNA]</scope>
    <source>
        <strain evidence="1 2">KCTC 15736</strain>
    </source>
</reference>
<evidence type="ECO:0000313" key="1">
    <source>
        <dbReference type="EMBL" id="GCB29378.1"/>
    </source>
</evidence>
<accession>A0A401LCY8</accession>
<name>A0A401LCY8_9FIRM</name>
<organism evidence="1 2">
    <name type="scientific">Anaerotignum faecicola</name>
    <dbReference type="NCBI Taxonomy" id="2358141"/>
    <lineage>
        <taxon>Bacteria</taxon>
        <taxon>Bacillati</taxon>
        <taxon>Bacillota</taxon>
        <taxon>Clostridia</taxon>
        <taxon>Lachnospirales</taxon>
        <taxon>Anaerotignaceae</taxon>
        <taxon>Anaerotignum</taxon>
    </lineage>
</organism>
<protein>
    <submittedName>
        <fullName evidence="1">Uncharacterized protein</fullName>
    </submittedName>
</protein>